<feature type="domain" description="Porphobilinogen deaminase C-terminal" evidence="10">
    <location>
        <begin position="227"/>
        <end position="294"/>
    </location>
</feature>
<dbReference type="OrthoDB" id="9810298at2"/>
<dbReference type="GO" id="GO:0004418">
    <property type="term" value="F:hydroxymethylbilane synthase activity"/>
    <property type="evidence" value="ECO:0007669"/>
    <property type="project" value="UniProtKB-UniRule"/>
</dbReference>
<comment type="pathway">
    <text evidence="2">Porphyrin-containing compound metabolism; protoporphyrin-IX biosynthesis; coproporphyrinogen-III from 5-aminolevulinate: step 2/4.</text>
</comment>
<keyword evidence="12" id="KW-1185">Reference proteome</keyword>
<dbReference type="AlphaFoldDB" id="A0A226BXF4"/>
<dbReference type="NCBIfam" id="TIGR00212">
    <property type="entry name" value="hemC"/>
    <property type="match status" value="1"/>
</dbReference>
<dbReference type="FunFam" id="3.40.190.10:FF:000005">
    <property type="entry name" value="Porphobilinogen deaminase"/>
    <property type="match status" value="1"/>
</dbReference>
<comment type="catalytic activity">
    <reaction evidence="7 8">
        <text>4 porphobilinogen + H2O = hydroxymethylbilane + 4 NH4(+)</text>
        <dbReference type="Rhea" id="RHEA:13185"/>
        <dbReference type="ChEBI" id="CHEBI:15377"/>
        <dbReference type="ChEBI" id="CHEBI:28938"/>
        <dbReference type="ChEBI" id="CHEBI:57845"/>
        <dbReference type="ChEBI" id="CHEBI:58126"/>
        <dbReference type="EC" id="2.5.1.61"/>
    </reaction>
</comment>
<evidence type="ECO:0000256" key="7">
    <source>
        <dbReference type="ARBA" id="ARBA00048169"/>
    </source>
</evidence>
<dbReference type="SUPFAM" id="SSF53850">
    <property type="entry name" value="Periplasmic binding protein-like II"/>
    <property type="match status" value="1"/>
</dbReference>
<dbReference type="InterPro" id="IPR022419">
    <property type="entry name" value="Porphobilin_deaminase_cofac_BS"/>
</dbReference>
<evidence type="ECO:0000259" key="9">
    <source>
        <dbReference type="Pfam" id="PF01379"/>
    </source>
</evidence>
<feature type="modified residue" description="S-(dipyrrolylmethanemethyl)cysteine" evidence="8">
    <location>
        <position position="241"/>
    </location>
</feature>
<comment type="miscellaneous">
    <text evidence="8">The porphobilinogen subunits are added to the dipyrromethane group.</text>
</comment>
<evidence type="ECO:0000313" key="11">
    <source>
        <dbReference type="EMBL" id="OWZ82879.1"/>
    </source>
</evidence>
<evidence type="ECO:0000256" key="1">
    <source>
        <dbReference type="ARBA" id="ARBA00002869"/>
    </source>
</evidence>
<protein>
    <recommendedName>
        <fullName evidence="8">Porphobilinogen deaminase</fullName>
        <shortName evidence="8">PBG</shortName>
        <ecNumber evidence="8">2.5.1.61</ecNumber>
    </recommendedName>
    <alternativeName>
        <fullName evidence="8">Hydroxymethylbilane synthase</fullName>
        <shortName evidence="8">HMBS</shortName>
    </alternativeName>
    <alternativeName>
        <fullName evidence="8">Pre-uroporphyrinogen synthase</fullName>
    </alternativeName>
</protein>
<dbReference type="EMBL" id="NIQC01000035">
    <property type="protein sequence ID" value="OWZ82879.1"/>
    <property type="molecule type" value="Genomic_DNA"/>
</dbReference>
<dbReference type="PIRSF" id="PIRSF001438">
    <property type="entry name" value="4pyrrol_synth_OHMeBilane_synth"/>
    <property type="match status" value="1"/>
</dbReference>
<dbReference type="InterPro" id="IPR022418">
    <property type="entry name" value="Porphobilinogen_deaminase_C"/>
</dbReference>
<evidence type="ECO:0000256" key="6">
    <source>
        <dbReference type="ARBA" id="ARBA00023244"/>
    </source>
</evidence>
<dbReference type="Gene3D" id="3.40.190.10">
    <property type="entry name" value="Periplasmic binding protein-like II"/>
    <property type="match status" value="2"/>
</dbReference>
<comment type="subunit">
    <text evidence="4 8">Monomer.</text>
</comment>
<proteinExistence type="inferred from homology"/>
<evidence type="ECO:0000313" key="12">
    <source>
        <dbReference type="Proteomes" id="UP000214588"/>
    </source>
</evidence>
<evidence type="ECO:0000256" key="5">
    <source>
        <dbReference type="ARBA" id="ARBA00022679"/>
    </source>
</evidence>
<dbReference type="FunFam" id="3.40.190.10:FF:000004">
    <property type="entry name" value="Porphobilinogen deaminase"/>
    <property type="match status" value="1"/>
</dbReference>
<dbReference type="SUPFAM" id="SSF54782">
    <property type="entry name" value="Porphobilinogen deaminase (hydroxymethylbilane synthase), C-terminal domain"/>
    <property type="match status" value="1"/>
</dbReference>
<name>A0A226BXF4_9FIRM</name>
<dbReference type="EC" id="2.5.1.61" evidence="8"/>
<dbReference type="HAMAP" id="MF_00260">
    <property type="entry name" value="Porphobil_deam"/>
    <property type="match status" value="1"/>
</dbReference>
<dbReference type="PRINTS" id="PR00151">
    <property type="entry name" value="PORPHBDMNASE"/>
</dbReference>
<dbReference type="PANTHER" id="PTHR11557">
    <property type="entry name" value="PORPHOBILINOGEN DEAMINASE"/>
    <property type="match status" value="1"/>
</dbReference>
<dbReference type="GO" id="GO:0005737">
    <property type="term" value="C:cytoplasm"/>
    <property type="evidence" value="ECO:0007669"/>
    <property type="project" value="UniProtKB-UniRule"/>
</dbReference>
<evidence type="ECO:0000256" key="3">
    <source>
        <dbReference type="ARBA" id="ARBA00005638"/>
    </source>
</evidence>
<comment type="caution">
    <text evidence="11">The sequence shown here is derived from an EMBL/GenBank/DDBJ whole genome shotgun (WGS) entry which is preliminary data.</text>
</comment>
<comment type="cofactor">
    <cofactor evidence="8">
        <name>dipyrromethane</name>
        <dbReference type="ChEBI" id="CHEBI:60342"/>
    </cofactor>
    <text evidence="8">Binds 1 dipyrromethane group covalently.</text>
</comment>
<dbReference type="InterPro" id="IPR036803">
    <property type="entry name" value="Porphobilinogen_deaminase_C_sf"/>
</dbReference>
<organism evidence="11 12">
    <name type="scientific">Natranaerobius trueperi</name>
    <dbReference type="NCBI Taxonomy" id="759412"/>
    <lineage>
        <taxon>Bacteria</taxon>
        <taxon>Bacillati</taxon>
        <taxon>Bacillota</taxon>
        <taxon>Clostridia</taxon>
        <taxon>Natranaerobiales</taxon>
        <taxon>Natranaerobiaceae</taxon>
        <taxon>Natranaerobius</taxon>
    </lineage>
</organism>
<keyword evidence="6 8" id="KW-0627">Porphyrin biosynthesis</keyword>
<comment type="function">
    <text evidence="1 8">Tetrapolymerization of the monopyrrole PBG into the hydroxymethylbilane pre-uroporphyrinogen in several discrete steps.</text>
</comment>
<dbReference type="Gene3D" id="3.30.160.40">
    <property type="entry name" value="Porphobilinogen deaminase, C-terminal domain"/>
    <property type="match status" value="1"/>
</dbReference>
<dbReference type="GO" id="GO:0006782">
    <property type="term" value="P:protoporphyrinogen IX biosynthetic process"/>
    <property type="evidence" value="ECO:0007669"/>
    <property type="project" value="UniProtKB-UniRule"/>
</dbReference>
<evidence type="ECO:0000256" key="4">
    <source>
        <dbReference type="ARBA" id="ARBA00011245"/>
    </source>
</evidence>
<keyword evidence="5 8" id="KW-0808">Transferase</keyword>
<reference evidence="11 12" key="1">
    <citation type="submission" date="2017-06" db="EMBL/GenBank/DDBJ databases">
        <title>Draft Genome Sequence of Natranaerobius trueperi halophilic, alkalithermophilic bacteria from soda lakes.</title>
        <authorList>
            <person name="Zhao B."/>
        </authorList>
    </citation>
    <scope>NUCLEOTIDE SEQUENCE [LARGE SCALE GENOMIC DNA]</scope>
    <source>
        <strain evidence="11 12">DSM 18760</strain>
    </source>
</reference>
<evidence type="ECO:0000259" key="10">
    <source>
        <dbReference type="Pfam" id="PF03900"/>
    </source>
</evidence>
<evidence type="ECO:0000256" key="8">
    <source>
        <dbReference type="HAMAP-Rule" id="MF_00260"/>
    </source>
</evidence>
<dbReference type="PROSITE" id="PS00533">
    <property type="entry name" value="PORPHOBILINOGEN_DEAM"/>
    <property type="match status" value="1"/>
</dbReference>
<dbReference type="Proteomes" id="UP000214588">
    <property type="component" value="Unassembled WGS sequence"/>
</dbReference>
<dbReference type="Pfam" id="PF01379">
    <property type="entry name" value="Porphobil_deam"/>
    <property type="match status" value="1"/>
</dbReference>
<dbReference type="RefSeq" id="WP_089024406.1">
    <property type="nucleotide sequence ID" value="NZ_NIQC01000035.1"/>
</dbReference>
<dbReference type="InterPro" id="IPR022417">
    <property type="entry name" value="Porphobilin_deaminase_N"/>
</dbReference>
<accession>A0A226BXF4</accession>
<dbReference type="PANTHER" id="PTHR11557:SF0">
    <property type="entry name" value="PORPHOBILINOGEN DEAMINASE"/>
    <property type="match status" value="1"/>
</dbReference>
<dbReference type="InterPro" id="IPR000860">
    <property type="entry name" value="HemC"/>
</dbReference>
<comment type="similarity">
    <text evidence="3 8">Belongs to the HMBS family.</text>
</comment>
<dbReference type="Pfam" id="PF03900">
    <property type="entry name" value="Porphobil_deamC"/>
    <property type="match status" value="1"/>
</dbReference>
<evidence type="ECO:0000256" key="2">
    <source>
        <dbReference type="ARBA" id="ARBA00004735"/>
    </source>
</evidence>
<feature type="domain" description="Porphobilinogen deaminase N-terminal" evidence="9">
    <location>
        <begin position="3"/>
        <end position="212"/>
    </location>
</feature>
<gene>
    <name evidence="8" type="primary">hemC</name>
    <name evidence="11" type="ORF">CDO51_11630</name>
</gene>
<sequence>MKLRVGTRKSELALNQTYWVVEKLKKYYPDIEIEIHKLTTKGDEILDKTLSKIGGKALFLKEIQNALLAGDIDLAVHSMKDIPTETPSELEICAVTKRLDPRDVLITKDNNSTLDELQLGSFVGTSSLRRASQLKAYRKDLQITPVRGNINTRLEKLQNSDKLDGIVLAKAGLMRADLTDLIAQEIPEDVIVPCVGQGALGIEIKADNDKLREKLSVLNDENSRTAIYSERTFLNQLGGSCHVPVGGLGRLTEKGLELTGVVAELEGSKVLKETLIGSKDYPVDLGQELAYKLISQGAKEILDSVKNKG</sequence>